<comment type="catalytic activity">
    <reaction evidence="1">
        <text>a CDP-1,2-diacyl-sn-glycerol + L-serine = a 1,2-diacyl-sn-glycero-3-phospho-L-serine + CMP + H(+)</text>
        <dbReference type="Rhea" id="RHEA:16913"/>
        <dbReference type="ChEBI" id="CHEBI:15378"/>
        <dbReference type="ChEBI" id="CHEBI:33384"/>
        <dbReference type="ChEBI" id="CHEBI:57262"/>
        <dbReference type="ChEBI" id="CHEBI:58332"/>
        <dbReference type="ChEBI" id="CHEBI:60377"/>
        <dbReference type="EC" id="2.7.8.8"/>
    </reaction>
</comment>
<feature type="transmembrane region" description="Helical" evidence="17">
    <location>
        <begin position="47"/>
        <end position="64"/>
    </location>
</feature>
<evidence type="ECO:0000256" key="11">
    <source>
        <dbReference type="ARBA" id="ARBA00023136"/>
    </source>
</evidence>
<evidence type="ECO:0000256" key="13">
    <source>
        <dbReference type="ARBA" id="ARBA00023264"/>
    </source>
</evidence>
<accession>A0ABQ3IFV1</accession>
<keyword evidence="12" id="KW-0594">Phospholipid biosynthesis</keyword>
<dbReference type="Proteomes" id="UP000626370">
    <property type="component" value="Unassembled WGS sequence"/>
</dbReference>
<feature type="transmembrane region" description="Helical" evidence="17">
    <location>
        <begin position="110"/>
        <end position="127"/>
    </location>
</feature>
<evidence type="ECO:0000256" key="3">
    <source>
        <dbReference type="ARBA" id="ARBA00010441"/>
    </source>
</evidence>
<dbReference type="PROSITE" id="PS00379">
    <property type="entry name" value="CDP_ALCOHOL_P_TRANSF"/>
    <property type="match status" value="1"/>
</dbReference>
<evidence type="ECO:0000256" key="17">
    <source>
        <dbReference type="SAM" id="Phobius"/>
    </source>
</evidence>
<feature type="transmembrane region" description="Helical" evidence="17">
    <location>
        <begin position="170"/>
        <end position="191"/>
    </location>
</feature>
<dbReference type="InterPro" id="IPR000462">
    <property type="entry name" value="CDP-OH_P_trans"/>
</dbReference>
<keyword evidence="10" id="KW-0443">Lipid metabolism</keyword>
<evidence type="ECO:0000256" key="16">
    <source>
        <dbReference type="SAM" id="MobiDB-lite"/>
    </source>
</evidence>
<proteinExistence type="inferred from homology"/>
<keyword evidence="13" id="KW-1208">Phospholipid metabolism</keyword>
<evidence type="ECO:0000256" key="7">
    <source>
        <dbReference type="ARBA" id="ARBA00022679"/>
    </source>
</evidence>
<feature type="region of interest" description="Disordered" evidence="16">
    <location>
        <begin position="255"/>
        <end position="283"/>
    </location>
</feature>
<dbReference type="EC" id="2.7.8.8" evidence="4"/>
<feature type="transmembrane region" description="Helical" evidence="17">
    <location>
        <begin position="203"/>
        <end position="219"/>
    </location>
</feature>
<organism evidence="18 19">
    <name type="scientific">Thalassotalea profundi</name>
    <dbReference type="NCBI Taxonomy" id="2036687"/>
    <lineage>
        <taxon>Bacteria</taxon>
        <taxon>Pseudomonadati</taxon>
        <taxon>Pseudomonadota</taxon>
        <taxon>Gammaproteobacteria</taxon>
        <taxon>Alteromonadales</taxon>
        <taxon>Colwelliaceae</taxon>
        <taxon>Thalassotalea</taxon>
    </lineage>
</organism>
<evidence type="ECO:0000256" key="1">
    <source>
        <dbReference type="ARBA" id="ARBA00000287"/>
    </source>
</evidence>
<keyword evidence="9 17" id="KW-1133">Transmembrane helix</keyword>
<comment type="caution">
    <text evidence="18">The sequence shown here is derived from an EMBL/GenBank/DDBJ whole genome shotgun (WGS) entry which is preliminary data.</text>
</comment>
<evidence type="ECO:0000313" key="18">
    <source>
        <dbReference type="EMBL" id="GHE79715.1"/>
    </source>
</evidence>
<keyword evidence="11 17" id="KW-0472">Membrane</keyword>
<dbReference type="InterPro" id="IPR043130">
    <property type="entry name" value="CDP-OH_PTrfase_TM_dom"/>
</dbReference>
<gene>
    <name evidence="18" type="primary">pssA</name>
    <name evidence="18" type="ORF">GCM10011501_04310</name>
</gene>
<dbReference type="InterPro" id="IPR048254">
    <property type="entry name" value="CDP_ALCOHOL_P_TRANSF_CS"/>
</dbReference>
<protein>
    <recommendedName>
        <fullName evidence="5">CDP-diacylglycerol--serine O-phosphatidyltransferase</fullName>
        <ecNumber evidence="4">2.7.8.8</ecNumber>
    </recommendedName>
    <alternativeName>
        <fullName evidence="14">Phosphatidylserine synthase</fullName>
    </alternativeName>
</protein>
<evidence type="ECO:0000256" key="9">
    <source>
        <dbReference type="ARBA" id="ARBA00022989"/>
    </source>
</evidence>
<keyword evidence="8 17" id="KW-0812">Transmembrane</keyword>
<dbReference type="InterPro" id="IPR004533">
    <property type="entry name" value="CDP-diaglyc--ser_O-PTrfase"/>
</dbReference>
<dbReference type="InterPro" id="IPR050324">
    <property type="entry name" value="CDP-alcohol_PTase-I"/>
</dbReference>
<reference evidence="19" key="1">
    <citation type="journal article" date="2019" name="Int. J. Syst. Evol. Microbiol.">
        <title>The Global Catalogue of Microorganisms (GCM) 10K type strain sequencing project: providing services to taxonomists for standard genome sequencing and annotation.</title>
        <authorList>
            <consortium name="The Broad Institute Genomics Platform"/>
            <consortium name="The Broad Institute Genome Sequencing Center for Infectious Disease"/>
            <person name="Wu L."/>
            <person name="Ma J."/>
        </authorList>
    </citation>
    <scope>NUCLEOTIDE SEQUENCE [LARGE SCALE GENOMIC DNA]</scope>
    <source>
        <strain evidence="19">CGMCC 1.15922</strain>
    </source>
</reference>
<evidence type="ECO:0000256" key="8">
    <source>
        <dbReference type="ARBA" id="ARBA00022692"/>
    </source>
</evidence>
<evidence type="ECO:0000313" key="19">
    <source>
        <dbReference type="Proteomes" id="UP000626370"/>
    </source>
</evidence>
<dbReference type="Pfam" id="PF01066">
    <property type="entry name" value="CDP-OH_P_transf"/>
    <property type="match status" value="1"/>
</dbReference>
<keyword evidence="7 15" id="KW-0808">Transferase</keyword>
<feature type="transmembrane region" description="Helical" evidence="17">
    <location>
        <begin position="21"/>
        <end position="41"/>
    </location>
</feature>
<evidence type="ECO:0000256" key="15">
    <source>
        <dbReference type="RuleBase" id="RU003750"/>
    </source>
</evidence>
<evidence type="ECO:0000256" key="4">
    <source>
        <dbReference type="ARBA" id="ARBA00013174"/>
    </source>
</evidence>
<evidence type="ECO:0000256" key="14">
    <source>
        <dbReference type="ARBA" id="ARBA00032361"/>
    </source>
</evidence>
<dbReference type="PANTHER" id="PTHR14269">
    <property type="entry name" value="CDP-DIACYLGLYCEROL--GLYCEROL-3-PHOSPHATE 3-PHOSPHATIDYLTRANSFERASE-RELATED"/>
    <property type="match status" value="1"/>
</dbReference>
<name>A0ABQ3IFV1_9GAMM</name>
<evidence type="ECO:0000256" key="2">
    <source>
        <dbReference type="ARBA" id="ARBA00004127"/>
    </source>
</evidence>
<evidence type="ECO:0000256" key="12">
    <source>
        <dbReference type="ARBA" id="ARBA00023209"/>
    </source>
</evidence>
<sequence>MLKNFFMSDKSNNNTSPTRGIYLLPNLLTTAGLFSGFFAVVSSMNGHFANAAIAIFVAMIFDGLDGRVARMTNTQSEFGAEYDSMADMVSFGIAPGLVAYNWALSGMGKFGWLAAFVFVAAAALRLARFNTQVGVADKRYFQGLASPAAAGVIASLVWVGTEYELNGQDFGLVLGVITIVSGLLMVSNFRYNSFKDVDWKGKVNFIVVLLIVLVFVIVAASPAELLSVIFVLYASSGPFTTIRSVKKLKLEHVVGDDNDSDFPSEKKQNETDTDVTGQEENKT</sequence>
<comment type="similarity">
    <text evidence="3 15">Belongs to the CDP-alcohol phosphatidyltransferase class-I family.</text>
</comment>
<dbReference type="EMBL" id="BNAH01000002">
    <property type="protein sequence ID" value="GHE79715.1"/>
    <property type="molecule type" value="Genomic_DNA"/>
</dbReference>
<feature type="compositionally biased region" description="Polar residues" evidence="16">
    <location>
        <begin position="274"/>
        <end position="283"/>
    </location>
</feature>
<feature type="transmembrane region" description="Helical" evidence="17">
    <location>
        <begin position="85"/>
        <end position="104"/>
    </location>
</feature>
<dbReference type="PANTHER" id="PTHR14269:SF61">
    <property type="entry name" value="CDP-DIACYLGLYCEROL--SERINE O-PHOSPHATIDYLTRANSFERASE"/>
    <property type="match status" value="1"/>
</dbReference>
<keyword evidence="19" id="KW-1185">Reference proteome</keyword>
<feature type="transmembrane region" description="Helical" evidence="17">
    <location>
        <begin position="139"/>
        <end position="158"/>
    </location>
</feature>
<evidence type="ECO:0000256" key="10">
    <source>
        <dbReference type="ARBA" id="ARBA00023098"/>
    </source>
</evidence>
<dbReference type="Gene3D" id="1.20.120.1760">
    <property type="match status" value="1"/>
</dbReference>
<evidence type="ECO:0000256" key="6">
    <source>
        <dbReference type="ARBA" id="ARBA00022516"/>
    </source>
</evidence>
<keyword evidence="6" id="KW-0444">Lipid biosynthesis</keyword>
<evidence type="ECO:0000256" key="5">
    <source>
        <dbReference type="ARBA" id="ARBA00017171"/>
    </source>
</evidence>
<comment type="subcellular location">
    <subcellularLocation>
        <location evidence="2">Endomembrane system</location>
        <topology evidence="2">Multi-pass membrane protein</topology>
    </subcellularLocation>
</comment>
<dbReference type="NCBIfam" id="TIGR00473">
    <property type="entry name" value="pssA"/>
    <property type="match status" value="1"/>
</dbReference>